<keyword evidence="3" id="KW-1185">Reference proteome</keyword>
<organism evidence="2 3">
    <name type="scientific">Actinopolyspora mortivallis</name>
    <dbReference type="NCBI Taxonomy" id="33906"/>
    <lineage>
        <taxon>Bacteria</taxon>
        <taxon>Bacillati</taxon>
        <taxon>Actinomycetota</taxon>
        <taxon>Actinomycetes</taxon>
        <taxon>Actinopolysporales</taxon>
        <taxon>Actinopolysporaceae</taxon>
        <taxon>Actinopolyspora</taxon>
    </lineage>
</organism>
<gene>
    <name evidence="2" type="ORF">CEP50_01485</name>
</gene>
<evidence type="ECO:0000313" key="2">
    <source>
        <dbReference type="EMBL" id="PRW65414.1"/>
    </source>
</evidence>
<evidence type="ECO:0000256" key="1">
    <source>
        <dbReference type="SAM" id="MobiDB-lite"/>
    </source>
</evidence>
<reference evidence="2 3" key="1">
    <citation type="submission" date="2018-03" db="EMBL/GenBank/DDBJ databases">
        <title>Actinopolyspora mortivallis from Sahara, screening for active biomolecules.</title>
        <authorList>
            <person name="Selama O."/>
            <person name="Wellington E.M.H."/>
            <person name="Hacene H."/>
        </authorList>
    </citation>
    <scope>NUCLEOTIDE SEQUENCE [LARGE SCALE GENOMIC DNA]</scope>
    <source>
        <strain evidence="2 3">M5A</strain>
    </source>
</reference>
<proteinExistence type="predicted"/>
<protein>
    <submittedName>
        <fullName evidence="2">Uncharacterized protein</fullName>
    </submittedName>
</protein>
<accession>A0A2T0H212</accession>
<sequence>MGDYPSGKQLADKFGKKARDGSNGAADLLGQFADELRRKADLFQQAKKNYRATDEQIADDLGRSTQ</sequence>
<comment type="caution">
    <text evidence="2">The sequence shown here is derived from an EMBL/GenBank/DDBJ whole genome shotgun (WGS) entry which is preliminary data.</text>
</comment>
<feature type="compositionally biased region" description="Basic and acidic residues" evidence="1">
    <location>
        <begin position="10"/>
        <end position="20"/>
    </location>
</feature>
<dbReference type="EMBL" id="PVSR01000001">
    <property type="protein sequence ID" value="PRW65414.1"/>
    <property type="molecule type" value="Genomic_DNA"/>
</dbReference>
<dbReference type="RefSeq" id="WP_106112267.1">
    <property type="nucleotide sequence ID" value="NZ_PVSR01000001.1"/>
</dbReference>
<feature type="region of interest" description="Disordered" evidence="1">
    <location>
        <begin position="1"/>
        <end position="23"/>
    </location>
</feature>
<dbReference type="Proteomes" id="UP000239352">
    <property type="component" value="Unassembled WGS sequence"/>
</dbReference>
<dbReference type="AlphaFoldDB" id="A0A2T0H212"/>
<evidence type="ECO:0000313" key="3">
    <source>
        <dbReference type="Proteomes" id="UP000239352"/>
    </source>
</evidence>
<name>A0A2T0H212_ACTMO</name>
<dbReference type="InParanoid" id="A0A2T0H212"/>